<sequence length="308" mass="34205">MRKIVVTGANGFVGRHVCRMLQENGYEVIPVGGPASSPSASSYSVDLTRKDERFEEFFRTVRPYAVLHLAGISSVSKSWRMPTSVIGVNTIGAVKLFQAAQASGVKRFIFVSSAEIYDPLAGQDGEPLDEDAPINPINPYGVSKWSAERLLTLLWKPNLDLIIFRPFNHVGPGQSTGFVVPDLVAQIHSILKKQSPPIITAGNLTVIRDFLDVRDIARAYVMALSPPVRPGTYNLASGRGRRVEDILHALIAQSHLDNIQIIQDPNRFRPQERMVLVGNANRYREVSGWEPLIPWDRTVHDILVDTTF</sequence>
<dbReference type="OrthoDB" id="244102at2"/>
<keyword evidence="4" id="KW-1185">Reference proteome</keyword>
<evidence type="ECO:0000313" key="4">
    <source>
        <dbReference type="Proteomes" id="UP000192660"/>
    </source>
</evidence>
<evidence type="ECO:0000256" key="1">
    <source>
        <dbReference type="ARBA" id="ARBA00007637"/>
    </source>
</evidence>
<dbReference type="Gene3D" id="3.40.50.720">
    <property type="entry name" value="NAD(P)-binding Rossmann-like Domain"/>
    <property type="match status" value="1"/>
</dbReference>
<dbReference type="Proteomes" id="UP000192660">
    <property type="component" value="Unassembled WGS sequence"/>
</dbReference>
<dbReference type="Pfam" id="PF01370">
    <property type="entry name" value="Epimerase"/>
    <property type="match status" value="1"/>
</dbReference>
<dbReference type="InterPro" id="IPR001509">
    <property type="entry name" value="Epimerase_deHydtase"/>
</dbReference>
<dbReference type="RefSeq" id="WP_084661112.1">
    <property type="nucleotide sequence ID" value="NZ_FWWY01000001.1"/>
</dbReference>
<dbReference type="Gene3D" id="3.90.25.10">
    <property type="entry name" value="UDP-galactose 4-epimerase, domain 1"/>
    <property type="match status" value="1"/>
</dbReference>
<dbReference type="AlphaFoldDB" id="A0A1W1WCB1"/>
<evidence type="ECO:0000259" key="2">
    <source>
        <dbReference type="Pfam" id="PF01370"/>
    </source>
</evidence>
<comment type="similarity">
    <text evidence="1">Belongs to the NAD(P)-dependent epimerase/dehydratase family.</text>
</comment>
<feature type="domain" description="NAD-dependent epimerase/dehydratase" evidence="2">
    <location>
        <begin position="4"/>
        <end position="236"/>
    </location>
</feature>
<reference evidence="4" key="1">
    <citation type="submission" date="2017-04" db="EMBL/GenBank/DDBJ databases">
        <authorList>
            <person name="Varghese N."/>
            <person name="Submissions S."/>
        </authorList>
    </citation>
    <scope>NUCLEOTIDE SEQUENCE [LARGE SCALE GENOMIC DNA]</scope>
    <source>
        <strain evidence="4">DSM 9293</strain>
    </source>
</reference>
<dbReference type="PANTHER" id="PTHR43000">
    <property type="entry name" value="DTDP-D-GLUCOSE 4,6-DEHYDRATASE-RELATED"/>
    <property type="match status" value="1"/>
</dbReference>
<accession>A0A1W1WCB1</accession>
<proteinExistence type="inferred from homology"/>
<evidence type="ECO:0000313" key="3">
    <source>
        <dbReference type="EMBL" id="SMC03941.1"/>
    </source>
</evidence>
<dbReference type="EMBL" id="FWWY01000001">
    <property type="protein sequence ID" value="SMC03941.1"/>
    <property type="molecule type" value="Genomic_DNA"/>
</dbReference>
<name>A0A1W1WCB1_SULTA</name>
<dbReference type="InterPro" id="IPR036291">
    <property type="entry name" value="NAD(P)-bd_dom_sf"/>
</dbReference>
<gene>
    <name evidence="3" type="ORF">SAMN00768000_1368</name>
</gene>
<dbReference type="SUPFAM" id="SSF51735">
    <property type="entry name" value="NAD(P)-binding Rossmann-fold domains"/>
    <property type="match status" value="1"/>
</dbReference>
<protein>
    <submittedName>
        <fullName evidence="3">Nucleoside-diphosphate-sugar epimerase</fullName>
    </submittedName>
</protein>
<organism evidence="3 4">
    <name type="scientific">Sulfobacillus thermosulfidooxidans (strain DSM 9293 / VKM B-1269 / AT-1)</name>
    <dbReference type="NCBI Taxonomy" id="929705"/>
    <lineage>
        <taxon>Bacteria</taxon>
        <taxon>Bacillati</taxon>
        <taxon>Bacillota</taxon>
        <taxon>Clostridia</taxon>
        <taxon>Eubacteriales</taxon>
        <taxon>Clostridiales Family XVII. Incertae Sedis</taxon>
        <taxon>Sulfobacillus</taxon>
    </lineage>
</organism>